<evidence type="ECO:0000256" key="1">
    <source>
        <dbReference type="SAM" id="MobiDB-lite"/>
    </source>
</evidence>
<dbReference type="eggNOG" id="ENOG502T3XY">
    <property type="taxonomic scope" value="Eukaryota"/>
</dbReference>
<keyword evidence="3" id="KW-1185">Reference proteome</keyword>
<dbReference type="KEGG" id="ure:UREG_00928"/>
<dbReference type="EMBL" id="CH476615">
    <property type="protein sequence ID" value="EEP76080.1"/>
    <property type="molecule type" value="Genomic_DNA"/>
</dbReference>
<proteinExistence type="predicted"/>
<dbReference type="Proteomes" id="UP000002058">
    <property type="component" value="Unassembled WGS sequence"/>
</dbReference>
<gene>
    <name evidence="2" type="ORF">UREG_00928</name>
</gene>
<evidence type="ECO:0000313" key="2">
    <source>
        <dbReference type="EMBL" id="EEP76080.1"/>
    </source>
</evidence>
<name>C4JF27_UNCRE</name>
<accession>C4JF27</accession>
<feature type="region of interest" description="Disordered" evidence="1">
    <location>
        <begin position="54"/>
        <end position="94"/>
    </location>
</feature>
<dbReference type="VEuPathDB" id="FungiDB:UREG_00928"/>
<dbReference type="RefSeq" id="XP_002541413.1">
    <property type="nucleotide sequence ID" value="XM_002541367.1"/>
</dbReference>
<dbReference type="GeneID" id="8441748"/>
<dbReference type="InParanoid" id="C4JF27"/>
<sequence>MPQTCFTQYQTSGPLLCGPSVTLKQSLTNGGTKSSTLTLSTAALSEDIRRAIQSSSSTPKYVSFRGEYEQPPPPPPSPVTASGWTMNGKFEAAA</sequence>
<reference evidence="3" key="1">
    <citation type="journal article" date="2009" name="Genome Res.">
        <title>Comparative genomic analyses of the human fungal pathogens Coccidioides and their relatives.</title>
        <authorList>
            <person name="Sharpton T.J."/>
            <person name="Stajich J.E."/>
            <person name="Rounsley S.D."/>
            <person name="Gardner M.J."/>
            <person name="Wortman J.R."/>
            <person name="Jordar V.S."/>
            <person name="Maiti R."/>
            <person name="Kodira C.D."/>
            <person name="Neafsey D.E."/>
            <person name="Zeng Q."/>
            <person name="Hung C.-Y."/>
            <person name="McMahan C."/>
            <person name="Muszewska A."/>
            <person name="Grynberg M."/>
            <person name="Mandel M.A."/>
            <person name="Kellner E.M."/>
            <person name="Barker B.M."/>
            <person name="Galgiani J.N."/>
            <person name="Orbach M.J."/>
            <person name="Kirkland T.N."/>
            <person name="Cole G.T."/>
            <person name="Henn M.R."/>
            <person name="Birren B.W."/>
            <person name="Taylor J.W."/>
        </authorList>
    </citation>
    <scope>NUCLEOTIDE SEQUENCE [LARGE SCALE GENOMIC DNA]</scope>
    <source>
        <strain evidence="3">UAMH 1704</strain>
    </source>
</reference>
<dbReference type="AlphaFoldDB" id="C4JF27"/>
<protein>
    <submittedName>
        <fullName evidence="2">Uncharacterized protein</fullName>
    </submittedName>
</protein>
<organism evidence="2 3">
    <name type="scientific">Uncinocarpus reesii (strain UAMH 1704)</name>
    <dbReference type="NCBI Taxonomy" id="336963"/>
    <lineage>
        <taxon>Eukaryota</taxon>
        <taxon>Fungi</taxon>
        <taxon>Dikarya</taxon>
        <taxon>Ascomycota</taxon>
        <taxon>Pezizomycotina</taxon>
        <taxon>Eurotiomycetes</taxon>
        <taxon>Eurotiomycetidae</taxon>
        <taxon>Onygenales</taxon>
        <taxon>Onygenaceae</taxon>
        <taxon>Uncinocarpus</taxon>
    </lineage>
</organism>
<evidence type="ECO:0000313" key="3">
    <source>
        <dbReference type="Proteomes" id="UP000002058"/>
    </source>
</evidence>
<dbReference type="HOGENOM" id="CLU_2387806_0_0_1"/>